<dbReference type="RefSeq" id="WP_377573505.1">
    <property type="nucleotide sequence ID" value="NZ_JBHTMP010000038.1"/>
</dbReference>
<feature type="domain" description="NAD-dependent epimerase/dehydratase" evidence="1">
    <location>
        <begin position="4"/>
        <end position="203"/>
    </location>
</feature>
<proteinExistence type="predicted"/>
<organism evidence="2 3">
    <name type="scientific">Micromonospora sonneratiae</name>
    <dbReference type="NCBI Taxonomy" id="1184706"/>
    <lineage>
        <taxon>Bacteria</taxon>
        <taxon>Bacillati</taxon>
        <taxon>Actinomycetota</taxon>
        <taxon>Actinomycetes</taxon>
        <taxon>Micromonosporales</taxon>
        <taxon>Micromonosporaceae</taxon>
        <taxon>Micromonospora</taxon>
    </lineage>
</organism>
<evidence type="ECO:0000259" key="1">
    <source>
        <dbReference type="Pfam" id="PF01370"/>
    </source>
</evidence>
<dbReference type="EMBL" id="JBHTMP010000038">
    <property type="protein sequence ID" value="MFD1323853.1"/>
    <property type="molecule type" value="Genomic_DNA"/>
</dbReference>
<gene>
    <name evidence="2" type="ORF">ACFQ4H_22450</name>
</gene>
<name>A0ABW3YH90_9ACTN</name>
<reference evidence="3" key="1">
    <citation type="journal article" date="2019" name="Int. J. Syst. Evol. Microbiol.">
        <title>The Global Catalogue of Microorganisms (GCM) 10K type strain sequencing project: providing services to taxonomists for standard genome sequencing and annotation.</title>
        <authorList>
            <consortium name="The Broad Institute Genomics Platform"/>
            <consortium name="The Broad Institute Genome Sequencing Center for Infectious Disease"/>
            <person name="Wu L."/>
            <person name="Ma J."/>
        </authorList>
    </citation>
    <scope>NUCLEOTIDE SEQUENCE [LARGE SCALE GENOMIC DNA]</scope>
    <source>
        <strain evidence="3">JCM 31037</strain>
    </source>
</reference>
<comment type="caution">
    <text evidence="2">The sequence shown here is derived from an EMBL/GenBank/DDBJ whole genome shotgun (WGS) entry which is preliminary data.</text>
</comment>
<dbReference type="Gene3D" id="3.40.50.720">
    <property type="entry name" value="NAD(P)-binding Rossmann-like Domain"/>
    <property type="match status" value="1"/>
</dbReference>
<protein>
    <submittedName>
        <fullName evidence="2">NAD-dependent epimerase/dehydratase family protein</fullName>
    </submittedName>
</protein>
<dbReference type="Proteomes" id="UP001597260">
    <property type="component" value="Unassembled WGS sequence"/>
</dbReference>
<sequence>MHVIVGAGTVGSTLARLLAERGDRVRLITRSGGGPDHPGIERVAADAADAPTLRRLTNDAVALYNCANPPYHTWPTDWPPLAASLLTAAESSGAVLVITGNLYVYGPVDRPMTEDMPLAAPTVKGRVRVRMWQDALAAHRAGRIRVTEIRASDFIGPRHTLVEMALPAIQAGRTVRLPVPLDVPHSFTYTGDVARLMVIAAGDERAWGRAWHVPSPEAMTAREMVLRVAKVAKQPEPTVRSLPKPMIRGAALFDRFVREFLEMRYQFERPFLLDSSAATATFGMRATDLDEALRASIAA</sequence>
<dbReference type="Pfam" id="PF01370">
    <property type="entry name" value="Epimerase"/>
    <property type="match status" value="1"/>
</dbReference>
<keyword evidence="3" id="KW-1185">Reference proteome</keyword>
<dbReference type="InterPro" id="IPR001509">
    <property type="entry name" value="Epimerase_deHydtase"/>
</dbReference>
<evidence type="ECO:0000313" key="2">
    <source>
        <dbReference type="EMBL" id="MFD1323853.1"/>
    </source>
</evidence>
<dbReference type="InterPro" id="IPR036291">
    <property type="entry name" value="NAD(P)-bd_dom_sf"/>
</dbReference>
<dbReference type="SUPFAM" id="SSF51735">
    <property type="entry name" value="NAD(P)-binding Rossmann-fold domains"/>
    <property type="match status" value="1"/>
</dbReference>
<accession>A0ABW3YH90</accession>
<evidence type="ECO:0000313" key="3">
    <source>
        <dbReference type="Proteomes" id="UP001597260"/>
    </source>
</evidence>